<dbReference type="InterPro" id="IPR036390">
    <property type="entry name" value="WH_DNA-bd_sf"/>
</dbReference>
<dbReference type="PANTHER" id="PTHR24567:SF74">
    <property type="entry name" value="HTH-TYPE TRANSCRIPTIONAL REGULATOR ARCR"/>
    <property type="match status" value="1"/>
</dbReference>
<dbReference type="PRINTS" id="PR00034">
    <property type="entry name" value="HTHCRP"/>
</dbReference>
<evidence type="ECO:0000313" key="5">
    <source>
        <dbReference type="EMBL" id="QEQ95435.1"/>
    </source>
</evidence>
<dbReference type="GO" id="GO:0003700">
    <property type="term" value="F:DNA-binding transcription factor activity"/>
    <property type="evidence" value="ECO:0007669"/>
    <property type="project" value="TreeGrafter"/>
</dbReference>
<dbReference type="SUPFAM" id="SSF51206">
    <property type="entry name" value="cAMP-binding domain-like"/>
    <property type="match status" value="1"/>
</dbReference>
<dbReference type="InterPro" id="IPR036388">
    <property type="entry name" value="WH-like_DNA-bd_sf"/>
</dbReference>
<gene>
    <name evidence="5" type="ORF">F0U83_01250</name>
</gene>
<dbReference type="InterPro" id="IPR014710">
    <property type="entry name" value="RmlC-like_jellyroll"/>
</dbReference>
<evidence type="ECO:0000256" key="3">
    <source>
        <dbReference type="ARBA" id="ARBA00023163"/>
    </source>
</evidence>
<reference evidence="5 6" key="1">
    <citation type="journal article" date="2019" name="Biochem. Eng. J.">
        <title>Metabolic engineering of the marine bacteria Neptunomonas concharum for the production of acetoin and meso-2,3-butanediol from acetate.</title>
        <authorList>
            <person name="Li W."/>
            <person name="Pu N."/>
            <person name="Liu C.-X."/>
            <person name="Yuan Q.-P."/>
            <person name="Li Z.-J."/>
        </authorList>
    </citation>
    <scope>NUCLEOTIDE SEQUENCE [LARGE SCALE GENOMIC DNA]</scope>
    <source>
        <strain evidence="5 6">JCM17730</strain>
    </source>
</reference>
<dbReference type="InterPro" id="IPR000595">
    <property type="entry name" value="cNMP-bd_dom"/>
</dbReference>
<evidence type="ECO:0000256" key="2">
    <source>
        <dbReference type="ARBA" id="ARBA00023125"/>
    </source>
</evidence>
<dbReference type="Pfam" id="PF00027">
    <property type="entry name" value="cNMP_binding"/>
    <property type="match status" value="1"/>
</dbReference>
<dbReference type="InterPro" id="IPR012318">
    <property type="entry name" value="HTH_CRP"/>
</dbReference>
<dbReference type="RefSeq" id="WP_138986140.1">
    <property type="nucleotide sequence ID" value="NZ_CP043869.1"/>
</dbReference>
<dbReference type="Pfam" id="PF13545">
    <property type="entry name" value="HTH_Crp_2"/>
    <property type="match status" value="1"/>
</dbReference>
<evidence type="ECO:0000313" key="6">
    <source>
        <dbReference type="Proteomes" id="UP000324760"/>
    </source>
</evidence>
<keyword evidence="3" id="KW-0804">Transcription</keyword>
<dbReference type="SUPFAM" id="SSF46785">
    <property type="entry name" value="Winged helix' DNA-binding domain"/>
    <property type="match status" value="1"/>
</dbReference>
<dbReference type="AlphaFoldDB" id="A0A5P1R832"/>
<sequence length="218" mass="24138">MLDRLPFINELDSDARSLLENASVINLPVGRTLLRPGEQCGGFLVLLEGCVRVFGRSLQGRELDMYRIEPLGTCVLTTSCLLSGQVYPAEACVEAAGQAVVIPADDFSALMDRSSAFRNYVFTSYSERLSGLLMLIQSIAFERMDVRLARYLLKESGRSLVLSVSHQQIADALGTAREVVSRQLKLMEQQGWVALSRGQVLMLEPDILRRLVKNEGTV</sequence>
<name>A0A5P1R832_9GAMM</name>
<feature type="domain" description="HTH crp-type" evidence="4">
    <location>
        <begin position="142"/>
        <end position="206"/>
    </location>
</feature>
<dbReference type="EMBL" id="CP043869">
    <property type="protein sequence ID" value="QEQ95435.1"/>
    <property type="molecule type" value="Genomic_DNA"/>
</dbReference>
<evidence type="ECO:0000256" key="1">
    <source>
        <dbReference type="ARBA" id="ARBA00023015"/>
    </source>
</evidence>
<dbReference type="KEGG" id="ncu:F0U83_01250"/>
<dbReference type="GO" id="GO:0005829">
    <property type="term" value="C:cytosol"/>
    <property type="evidence" value="ECO:0007669"/>
    <property type="project" value="TreeGrafter"/>
</dbReference>
<dbReference type="OrthoDB" id="9776746at2"/>
<dbReference type="PANTHER" id="PTHR24567">
    <property type="entry name" value="CRP FAMILY TRANSCRIPTIONAL REGULATORY PROTEIN"/>
    <property type="match status" value="1"/>
</dbReference>
<keyword evidence="1" id="KW-0805">Transcription regulation</keyword>
<dbReference type="InterPro" id="IPR050397">
    <property type="entry name" value="Env_Response_Regulators"/>
</dbReference>
<dbReference type="Gene3D" id="2.60.120.10">
    <property type="entry name" value="Jelly Rolls"/>
    <property type="match status" value="1"/>
</dbReference>
<protein>
    <submittedName>
        <fullName evidence="5">Crp/Fnr family transcriptional regulator</fullName>
    </submittedName>
</protein>
<dbReference type="Gene3D" id="1.10.10.10">
    <property type="entry name" value="Winged helix-like DNA-binding domain superfamily/Winged helix DNA-binding domain"/>
    <property type="match status" value="1"/>
</dbReference>
<keyword evidence="2" id="KW-0238">DNA-binding</keyword>
<dbReference type="GO" id="GO:0003677">
    <property type="term" value="F:DNA binding"/>
    <property type="evidence" value="ECO:0007669"/>
    <property type="project" value="UniProtKB-KW"/>
</dbReference>
<accession>A0A5P1R832</accession>
<organism evidence="5 6">
    <name type="scientific">Neptunomonas concharum</name>
    <dbReference type="NCBI Taxonomy" id="1031538"/>
    <lineage>
        <taxon>Bacteria</taxon>
        <taxon>Pseudomonadati</taxon>
        <taxon>Pseudomonadota</taxon>
        <taxon>Gammaproteobacteria</taxon>
        <taxon>Oceanospirillales</taxon>
        <taxon>Oceanospirillaceae</taxon>
        <taxon>Neptunomonas</taxon>
    </lineage>
</organism>
<dbReference type="SMART" id="SM00419">
    <property type="entry name" value="HTH_CRP"/>
    <property type="match status" value="1"/>
</dbReference>
<proteinExistence type="predicted"/>
<keyword evidence="6" id="KW-1185">Reference proteome</keyword>
<dbReference type="InterPro" id="IPR018490">
    <property type="entry name" value="cNMP-bd_dom_sf"/>
</dbReference>
<evidence type="ECO:0000259" key="4">
    <source>
        <dbReference type="PROSITE" id="PS51063"/>
    </source>
</evidence>
<dbReference type="Proteomes" id="UP000324760">
    <property type="component" value="Chromosome"/>
</dbReference>
<dbReference type="PROSITE" id="PS51063">
    <property type="entry name" value="HTH_CRP_2"/>
    <property type="match status" value="1"/>
</dbReference>